<evidence type="ECO:0000313" key="2">
    <source>
        <dbReference type="Proteomes" id="UP000019426"/>
    </source>
</evidence>
<dbReference type="HOGENOM" id="CLU_168181_0_0_9"/>
<sequence>MKINELINKYYFHDSLVTNISSGNNEVKINIELCNWKQKGYLKNEPEMKEIEVIFKDVSCCKFDFIEGNIDYDTILEVSYSGENNEKIKFVLEDEHNIKILEFYSKNVDINEL</sequence>
<dbReference type="Proteomes" id="UP000019426">
    <property type="component" value="Chromosome M2/40_rep2"/>
</dbReference>
<reference evidence="1 2" key="1">
    <citation type="submission" date="2013-11" db="EMBL/GenBank/DDBJ databases">
        <title>Complete genome sequence of Clostridum sp. M2/40.</title>
        <authorList>
            <person name="Wibberg D."/>
            <person name="Puehler A."/>
            <person name="Schlueter A."/>
        </authorList>
    </citation>
    <scope>NUCLEOTIDE SEQUENCE [LARGE SCALE GENOMIC DNA]</scope>
    <source>
        <strain evidence="2">M2/40</strain>
    </source>
</reference>
<dbReference type="KEGG" id="clt:CM240_2894"/>
<gene>
    <name evidence="1" type="ORF">CM240_2894</name>
</gene>
<proteinExistence type="predicted"/>
<evidence type="ECO:0000313" key="1">
    <source>
        <dbReference type="EMBL" id="CDM70011.1"/>
    </source>
</evidence>
<dbReference type="EMBL" id="HG917869">
    <property type="protein sequence ID" value="CDM70011.1"/>
    <property type="molecule type" value="Genomic_DNA"/>
</dbReference>
<dbReference type="PATRIC" id="fig|1216932.3.peg.2858"/>
<dbReference type="OrthoDB" id="1906821at2"/>
<organism evidence="1 2">
    <name type="scientific">Clostridium bornimense</name>
    <dbReference type="NCBI Taxonomy" id="1216932"/>
    <lineage>
        <taxon>Bacteria</taxon>
        <taxon>Bacillati</taxon>
        <taxon>Bacillota</taxon>
        <taxon>Clostridia</taxon>
        <taxon>Eubacteriales</taxon>
        <taxon>Clostridiaceae</taxon>
        <taxon>Clostridium</taxon>
    </lineage>
</organism>
<name>W6RZD7_9CLOT</name>
<protein>
    <submittedName>
        <fullName evidence="1">Uncharacterized protein</fullName>
    </submittedName>
</protein>
<dbReference type="AlphaFoldDB" id="W6RZD7"/>
<keyword evidence="2" id="KW-1185">Reference proteome</keyword>
<accession>W6RZD7</accession>